<protein>
    <recommendedName>
        <fullName evidence="10">Sulfotransferase family protein</fullName>
    </recommendedName>
</protein>
<evidence type="ECO:0000256" key="7">
    <source>
        <dbReference type="ARBA" id="ARBA00023180"/>
    </source>
</evidence>
<keyword evidence="2" id="KW-0808">Transferase</keyword>
<dbReference type="Gene3D" id="3.40.50.300">
    <property type="entry name" value="P-loop containing nucleotide triphosphate hydrolases"/>
    <property type="match status" value="1"/>
</dbReference>
<evidence type="ECO:0000313" key="8">
    <source>
        <dbReference type="EMBL" id="PHQ26346.1"/>
    </source>
</evidence>
<dbReference type="PANTHER" id="PTHR12137">
    <property type="entry name" value="CARBOHYDRATE SULFOTRANSFERASE"/>
    <property type="match status" value="1"/>
</dbReference>
<dbReference type="SUPFAM" id="SSF52540">
    <property type="entry name" value="P-loop containing nucleoside triphosphate hydrolases"/>
    <property type="match status" value="1"/>
</dbReference>
<evidence type="ECO:0000313" key="9">
    <source>
        <dbReference type="Proteomes" id="UP000229044"/>
    </source>
</evidence>
<name>A0A2G1VHT5_9GAMM</name>
<evidence type="ECO:0000256" key="6">
    <source>
        <dbReference type="ARBA" id="ARBA00023136"/>
    </source>
</evidence>
<dbReference type="GO" id="GO:0016020">
    <property type="term" value="C:membrane"/>
    <property type="evidence" value="ECO:0007669"/>
    <property type="project" value="InterPro"/>
</dbReference>
<dbReference type="EMBL" id="NTFI01000001">
    <property type="protein sequence ID" value="PHQ26346.1"/>
    <property type="molecule type" value="Genomic_DNA"/>
</dbReference>
<gene>
    <name evidence="8" type="ORF">CLH62_01740</name>
</gene>
<accession>A0A2G1VHT5</accession>
<dbReference type="InterPro" id="IPR018011">
    <property type="entry name" value="Carb_sulfotrans_8-10"/>
</dbReference>
<keyword evidence="7" id="KW-0325">Glycoprotein</keyword>
<keyword evidence="4" id="KW-1133">Transmembrane helix</keyword>
<dbReference type="AlphaFoldDB" id="A0A2G1VHT5"/>
<evidence type="ECO:0000256" key="2">
    <source>
        <dbReference type="ARBA" id="ARBA00022679"/>
    </source>
</evidence>
<dbReference type="Pfam" id="PF03567">
    <property type="entry name" value="Sulfotransfer_2"/>
    <property type="match status" value="1"/>
</dbReference>
<proteinExistence type="predicted"/>
<dbReference type="InterPro" id="IPR005331">
    <property type="entry name" value="Sulfotransferase"/>
</dbReference>
<evidence type="ECO:0000256" key="5">
    <source>
        <dbReference type="ARBA" id="ARBA00023034"/>
    </source>
</evidence>
<keyword evidence="3" id="KW-0812">Transmembrane</keyword>
<keyword evidence="5" id="KW-0333">Golgi apparatus</keyword>
<organism evidence="8 9">
    <name type="scientific">Marinobacter guineae</name>
    <dbReference type="NCBI Taxonomy" id="432303"/>
    <lineage>
        <taxon>Bacteria</taxon>
        <taxon>Pseudomonadati</taxon>
        <taxon>Pseudomonadota</taxon>
        <taxon>Gammaproteobacteria</taxon>
        <taxon>Pseudomonadales</taxon>
        <taxon>Marinobacteraceae</taxon>
        <taxon>Marinobacter</taxon>
    </lineage>
</organism>
<evidence type="ECO:0000256" key="4">
    <source>
        <dbReference type="ARBA" id="ARBA00022989"/>
    </source>
</evidence>
<dbReference type="OrthoDB" id="288532at2"/>
<evidence type="ECO:0008006" key="10">
    <source>
        <dbReference type="Google" id="ProtNLM"/>
    </source>
</evidence>
<keyword evidence="6" id="KW-0472">Membrane</keyword>
<sequence>MPTDGIGKSYMSVLRTVYNRALSAESRYWIYKLRHAKEFQHLRERVYRHPKADFSLKGCAEREAIFVHITKAAGTSIALSLFGALPYHYTAWQYRVIFGHKAFNRYFKFTFVRNPWDRLYSAYSYLNNGGWDEYDRRWAEKNLADVATFDEFVLDWLTPERLYSHIHLWPQNWFVLDAKDRLLVDYLGYFETIGEDFSLIASRVNPTASLKHTNASPRNDYRSVYSGDAIERVASLYGKDIALFGYQFDGLKRKRVERGGLVDDV</sequence>
<dbReference type="GO" id="GO:0008146">
    <property type="term" value="F:sulfotransferase activity"/>
    <property type="evidence" value="ECO:0007669"/>
    <property type="project" value="InterPro"/>
</dbReference>
<dbReference type="GO" id="GO:0016051">
    <property type="term" value="P:carbohydrate biosynthetic process"/>
    <property type="evidence" value="ECO:0007669"/>
    <property type="project" value="InterPro"/>
</dbReference>
<dbReference type="PANTHER" id="PTHR12137:SF54">
    <property type="entry name" value="CARBOHYDRATE SULFOTRANSFERASE"/>
    <property type="match status" value="1"/>
</dbReference>
<reference evidence="8 9" key="1">
    <citation type="submission" date="2017-09" db="EMBL/GenBank/DDBJ databases">
        <title>The draft genome sequences of Marinobacter guineae M3B.</title>
        <authorList>
            <person name="Cao J."/>
        </authorList>
    </citation>
    <scope>NUCLEOTIDE SEQUENCE [LARGE SCALE GENOMIC DNA]</scope>
    <source>
        <strain evidence="8 9">M3B</strain>
    </source>
</reference>
<keyword evidence="9" id="KW-1185">Reference proteome</keyword>
<evidence type="ECO:0000256" key="1">
    <source>
        <dbReference type="ARBA" id="ARBA00004323"/>
    </source>
</evidence>
<dbReference type="InterPro" id="IPR027417">
    <property type="entry name" value="P-loop_NTPase"/>
</dbReference>
<evidence type="ECO:0000256" key="3">
    <source>
        <dbReference type="ARBA" id="ARBA00022692"/>
    </source>
</evidence>
<comment type="caution">
    <text evidence="8">The sequence shown here is derived from an EMBL/GenBank/DDBJ whole genome shotgun (WGS) entry which is preliminary data.</text>
</comment>
<comment type="subcellular location">
    <subcellularLocation>
        <location evidence="1">Golgi apparatus membrane</location>
        <topology evidence="1">Single-pass type II membrane protein</topology>
    </subcellularLocation>
</comment>
<dbReference type="Proteomes" id="UP000229044">
    <property type="component" value="Unassembled WGS sequence"/>
</dbReference>